<reference evidence="3 4" key="1">
    <citation type="journal article" date="2013" name="Genome Announc.">
        <title>Complete genome sequence of Simiduia agarivorans SA1(T), a marine bacterium able to degrade a variety of polysaccharides.</title>
        <authorList>
            <person name="Lin S.Y."/>
            <person name="Shieh W.Y."/>
            <person name="Chen J.S."/>
            <person name="Tang S.L."/>
        </authorList>
    </citation>
    <scope>NUCLEOTIDE SEQUENCE [LARGE SCALE GENOMIC DNA]</scope>
    <source>
        <strain evidence="4">DSM 21679 / JCM 13881 / BCRC 17597 / SA1</strain>
    </source>
</reference>
<gene>
    <name evidence="3" type="ordered locus">M5M_15415</name>
</gene>
<feature type="transmembrane region" description="Helical" evidence="1">
    <location>
        <begin position="62"/>
        <end position="82"/>
    </location>
</feature>
<feature type="transmembrane region" description="Helical" evidence="1">
    <location>
        <begin position="39"/>
        <end position="55"/>
    </location>
</feature>
<evidence type="ECO:0000313" key="4">
    <source>
        <dbReference type="Proteomes" id="UP000000466"/>
    </source>
</evidence>
<feature type="domain" description="VanZ-like" evidence="2">
    <location>
        <begin position="47"/>
        <end position="108"/>
    </location>
</feature>
<keyword evidence="1" id="KW-0472">Membrane</keyword>
<proteinExistence type="predicted"/>
<name>K4KPQ6_SIMAS</name>
<dbReference type="KEGG" id="saga:M5M_15415"/>
<dbReference type="RefSeq" id="WP_015048368.1">
    <property type="nucleotide sequence ID" value="NC_018868.3"/>
</dbReference>
<keyword evidence="1" id="KW-1133">Transmembrane helix</keyword>
<dbReference type="Proteomes" id="UP000000466">
    <property type="component" value="Chromosome"/>
</dbReference>
<dbReference type="eggNOG" id="COG4767">
    <property type="taxonomic scope" value="Bacteria"/>
</dbReference>
<organism evidence="3 4">
    <name type="scientific">Simiduia agarivorans (strain DSM 21679 / JCM 13881 / BCRC 17597 / SA1)</name>
    <dbReference type="NCBI Taxonomy" id="1117647"/>
    <lineage>
        <taxon>Bacteria</taxon>
        <taxon>Pseudomonadati</taxon>
        <taxon>Pseudomonadota</taxon>
        <taxon>Gammaproteobacteria</taxon>
        <taxon>Cellvibrionales</taxon>
        <taxon>Cellvibrionaceae</taxon>
        <taxon>Simiduia</taxon>
    </lineage>
</organism>
<dbReference type="PANTHER" id="PTHR28008:SF1">
    <property type="entry name" value="DOMAIN PROTEIN, PUTATIVE (AFU_ORTHOLOGUE AFUA_3G10980)-RELATED"/>
    <property type="match status" value="1"/>
</dbReference>
<dbReference type="Pfam" id="PF04892">
    <property type="entry name" value="VanZ"/>
    <property type="match status" value="1"/>
</dbReference>
<keyword evidence="1" id="KW-0812">Transmembrane</keyword>
<dbReference type="PANTHER" id="PTHR28008">
    <property type="entry name" value="DOMAIN PROTEIN, PUTATIVE (AFU_ORTHOLOGUE AFUA_3G10980)-RELATED"/>
    <property type="match status" value="1"/>
</dbReference>
<accession>K4KPQ6</accession>
<sequence>MSKLYQQAKYWQFFVMLALYTWAGLTANPGTTLASANDLALHFAGYVIAGIAIGLHRPALAFGWQFAFLFSYSFGIECLQHFLPYRTFDLLDLLANGAGILVGLALYRWPVKAIDTWLSRLIAPSPEA</sequence>
<dbReference type="InterPro" id="IPR006976">
    <property type="entry name" value="VanZ-like"/>
</dbReference>
<dbReference type="AlphaFoldDB" id="K4KPQ6"/>
<evidence type="ECO:0000313" key="3">
    <source>
        <dbReference type="EMBL" id="AFV00216.1"/>
    </source>
</evidence>
<protein>
    <recommendedName>
        <fullName evidence="2">VanZ-like domain-containing protein</fullName>
    </recommendedName>
</protein>
<dbReference type="OrthoDB" id="532191at2"/>
<keyword evidence="4" id="KW-1185">Reference proteome</keyword>
<feature type="transmembrane region" description="Helical" evidence="1">
    <location>
        <begin position="94"/>
        <end position="111"/>
    </location>
</feature>
<dbReference type="EMBL" id="CP003746">
    <property type="protein sequence ID" value="AFV00216.1"/>
    <property type="molecule type" value="Genomic_DNA"/>
</dbReference>
<evidence type="ECO:0000259" key="2">
    <source>
        <dbReference type="Pfam" id="PF04892"/>
    </source>
</evidence>
<feature type="transmembrane region" description="Helical" evidence="1">
    <location>
        <begin position="10"/>
        <end position="27"/>
    </location>
</feature>
<evidence type="ECO:0000256" key="1">
    <source>
        <dbReference type="SAM" id="Phobius"/>
    </source>
</evidence>
<dbReference type="STRING" id="1117647.M5M_15415"/>
<dbReference type="HOGENOM" id="CLU_1958096_0_0_6"/>